<dbReference type="GO" id="GO:0003887">
    <property type="term" value="F:DNA-directed DNA polymerase activity"/>
    <property type="evidence" value="ECO:0007669"/>
    <property type="project" value="UniProtKB-KW"/>
</dbReference>
<protein>
    <recommendedName>
        <fullName evidence="5">DNA polymerase III delta N-terminal domain-containing protein</fullName>
    </recommendedName>
</protein>
<feature type="domain" description="DNA polymerase III delta N-terminal" evidence="5">
    <location>
        <begin position="4"/>
        <end position="114"/>
    </location>
</feature>
<dbReference type="AlphaFoldDB" id="A0A2H0YTF7"/>
<dbReference type="InterPro" id="IPR010372">
    <property type="entry name" value="DNA_pol3_delta_N"/>
</dbReference>
<dbReference type="Gene3D" id="1.10.8.60">
    <property type="match status" value="1"/>
</dbReference>
<feature type="non-terminal residue" evidence="6">
    <location>
        <position position="183"/>
    </location>
</feature>
<evidence type="ECO:0000313" key="6">
    <source>
        <dbReference type="EMBL" id="PIS41778.1"/>
    </source>
</evidence>
<dbReference type="GO" id="GO:0009360">
    <property type="term" value="C:DNA polymerase III complex"/>
    <property type="evidence" value="ECO:0007669"/>
    <property type="project" value="InterPro"/>
</dbReference>
<evidence type="ECO:0000256" key="4">
    <source>
        <dbReference type="ARBA" id="ARBA00022932"/>
    </source>
</evidence>
<dbReference type="Pfam" id="PF06144">
    <property type="entry name" value="DNA_pol3_delta"/>
    <property type="match status" value="1"/>
</dbReference>
<accession>A0A2H0YTF7</accession>
<dbReference type="GO" id="GO:0006261">
    <property type="term" value="P:DNA-templated DNA replication"/>
    <property type="evidence" value="ECO:0007669"/>
    <property type="project" value="TreeGrafter"/>
</dbReference>
<comment type="caution">
    <text evidence="6">The sequence shown here is derived from an EMBL/GenBank/DDBJ whole genome shotgun (WGS) entry which is preliminary data.</text>
</comment>
<dbReference type="PANTHER" id="PTHR34388">
    <property type="entry name" value="DNA POLYMERASE III SUBUNIT DELTA"/>
    <property type="match status" value="1"/>
</dbReference>
<dbReference type="GO" id="GO:0003677">
    <property type="term" value="F:DNA binding"/>
    <property type="evidence" value="ECO:0007669"/>
    <property type="project" value="InterPro"/>
</dbReference>
<dbReference type="InterPro" id="IPR027417">
    <property type="entry name" value="P-loop_NTPase"/>
</dbReference>
<dbReference type="Gene3D" id="3.40.50.300">
    <property type="entry name" value="P-loop containing nucleotide triphosphate hydrolases"/>
    <property type="match status" value="1"/>
</dbReference>
<keyword evidence="1" id="KW-0808">Transferase</keyword>
<organism evidence="6 7">
    <name type="scientific">Candidatus Kerfeldbacteria bacterium CG08_land_8_20_14_0_20_42_7</name>
    <dbReference type="NCBI Taxonomy" id="2014245"/>
    <lineage>
        <taxon>Bacteria</taxon>
        <taxon>Candidatus Kerfeldiibacteriota</taxon>
    </lineage>
</organism>
<dbReference type="EMBL" id="PEXV01000050">
    <property type="protein sequence ID" value="PIS41778.1"/>
    <property type="molecule type" value="Genomic_DNA"/>
</dbReference>
<evidence type="ECO:0000313" key="7">
    <source>
        <dbReference type="Proteomes" id="UP000228711"/>
    </source>
</evidence>
<dbReference type="SUPFAM" id="SSF52540">
    <property type="entry name" value="P-loop containing nucleoside triphosphate hydrolases"/>
    <property type="match status" value="1"/>
</dbReference>
<keyword evidence="4" id="KW-0239">DNA-directed DNA polymerase</keyword>
<evidence type="ECO:0000259" key="5">
    <source>
        <dbReference type="Pfam" id="PF06144"/>
    </source>
</evidence>
<evidence type="ECO:0000256" key="1">
    <source>
        <dbReference type="ARBA" id="ARBA00022679"/>
    </source>
</evidence>
<reference evidence="7" key="1">
    <citation type="submission" date="2017-09" db="EMBL/GenBank/DDBJ databases">
        <title>Depth-based differentiation of microbial function through sediment-hosted aquifers and enrichment of novel symbionts in the deep terrestrial subsurface.</title>
        <authorList>
            <person name="Probst A.J."/>
            <person name="Ladd B."/>
            <person name="Jarett J.K."/>
            <person name="Geller-Mcgrath D.E."/>
            <person name="Sieber C.M.K."/>
            <person name="Emerson J.B."/>
            <person name="Anantharaman K."/>
            <person name="Thomas B.C."/>
            <person name="Malmstrom R."/>
            <person name="Stieglmeier M."/>
            <person name="Klingl A."/>
            <person name="Woyke T."/>
            <person name="Ryan C.M."/>
            <person name="Banfield J.F."/>
        </authorList>
    </citation>
    <scope>NUCLEOTIDE SEQUENCE [LARGE SCALE GENOMIC DNA]</scope>
</reference>
<proteinExistence type="predicted"/>
<keyword evidence="2" id="KW-0548">Nucleotidyltransferase</keyword>
<evidence type="ECO:0000256" key="3">
    <source>
        <dbReference type="ARBA" id="ARBA00022705"/>
    </source>
</evidence>
<dbReference type="Proteomes" id="UP000228711">
    <property type="component" value="Unassembled WGS sequence"/>
</dbReference>
<dbReference type="NCBIfam" id="TIGR01128">
    <property type="entry name" value="holA"/>
    <property type="match status" value="1"/>
</dbReference>
<evidence type="ECO:0000256" key="2">
    <source>
        <dbReference type="ARBA" id="ARBA00022695"/>
    </source>
</evidence>
<dbReference type="InterPro" id="IPR005790">
    <property type="entry name" value="DNA_polIII_delta"/>
</dbReference>
<keyword evidence="3" id="KW-0235">DNA replication</keyword>
<gene>
    <name evidence="6" type="ORF">COT25_01295</name>
</gene>
<dbReference type="PANTHER" id="PTHR34388:SF1">
    <property type="entry name" value="DNA POLYMERASE III SUBUNIT DELTA"/>
    <property type="match status" value="1"/>
</dbReference>
<sequence length="183" mass="21000">MIIVFGTDTYRSRKRLRALVDAFKKKFDPHGYNVSRFEGQHTSFDDIQVAFGTMSFLASKRMIVFEDFFSAKTSEKQKQIFEYLVTRDSDEHIIVFWQAGNLPGASGRLKIIKQAKLEEFQEFEEPELILWIRTEARARNLALDARAGRLLVERVGPDLWSLSNVLDQLSAYTQAKKTSAVTG</sequence>
<name>A0A2H0YTF7_9BACT</name>